<dbReference type="SUPFAM" id="SSF52540">
    <property type="entry name" value="P-loop containing nucleoside triphosphate hydrolases"/>
    <property type="match status" value="1"/>
</dbReference>
<protein>
    <submittedName>
        <fullName evidence="5">ABC transport system ATP-binding protein</fullName>
    </submittedName>
</protein>
<accession>A0ABS2LBL6</accession>
<dbReference type="SMART" id="SM00382">
    <property type="entry name" value="AAA"/>
    <property type="match status" value="1"/>
</dbReference>
<dbReference type="InterPro" id="IPR015854">
    <property type="entry name" value="ABC_transpr_LolD-like"/>
</dbReference>
<dbReference type="InterPro" id="IPR003439">
    <property type="entry name" value="ABC_transporter-like_ATP-bd"/>
</dbReference>
<comment type="caution">
    <text evidence="5">The sequence shown here is derived from an EMBL/GenBank/DDBJ whole genome shotgun (WGS) entry which is preliminary data.</text>
</comment>
<dbReference type="InterPro" id="IPR003593">
    <property type="entry name" value="AAA+_ATPase"/>
</dbReference>
<dbReference type="InterPro" id="IPR027417">
    <property type="entry name" value="P-loop_NTPase"/>
</dbReference>
<sequence>MDLTLDHITLVYPDGESTVTAVDDVSLTVPAGTTTAVLGPSGSGKSSLLAVAATLTTPTAGEVRIGGDVVNAPAGAAGSATGRPSGSRKAASAVSSQAARLRRDRIGIVFQQPQLITSLTALENLELMSHLRGERPSAHRDRALDLLDAVGLRDQAAKRPGQLSGGQRQRVAIARALMNNPEVLLVDEPTSALDHTRGVQIIELVTRLTRETGAATIVVTHDEATLDSVDARVHLADGRLVEAGEVASLGA</sequence>
<dbReference type="InterPro" id="IPR017871">
    <property type="entry name" value="ABC_transporter-like_CS"/>
</dbReference>
<evidence type="ECO:0000256" key="2">
    <source>
        <dbReference type="ARBA" id="ARBA00022741"/>
    </source>
</evidence>
<dbReference type="PROSITE" id="PS00211">
    <property type="entry name" value="ABC_TRANSPORTER_1"/>
    <property type="match status" value="1"/>
</dbReference>
<dbReference type="InterPro" id="IPR017911">
    <property type="entry name" value="MacB-like_ATP-bd"/>
</dbReference>
<dbReference type="Pfam" id="PF00005">
    <property type="entry name" value="ABC_tran"/>
    <property type="match status" value="1"/>
</dbReference>
<keyword evidence="1" id="KW-0813">Transport</keyword>
<evidence type="ECO:0000313" key="6">
    <source>
        <dbReference type="Proteomes" id="UP000698059"/>
    </source>
</evidence>
<organism evidence="5 6">
    <name type="scientific">Oerskovia jenensis</name>
    <dbReference type="NCBI Taxonomy" id="162169"/>
    <lineage>
        <taxon>Bacteria</taxon>
        <taxon>Bacillati</taxon>
        <taxon>Actinomycetota</taxon>
        <taxon>Actinomycetes</taxon>
        <taxon>Micrococcales</taxon>
        <taxon>Cellulomonadaceae</taxon>
        <taxon>Oerskovia</taxon>
    </lineage>
</organism>
<dbReference type="RefSeq" id="WP_205306013.1">
    <property type="nucleotide sequence ID" value="NZ_BAAAVF010000005.1"/>
</dbReference>
<dbReference type="PANTHER" id="PTHR24220">
    <property type="entry name" value="IMPORT ATP-BINDING PROTEIN"/>
    <property type="match status" value="1"/>
</dbReference>
<dbReference type="Proteomes" id="UP000698059">
    <property type="component" value="Unassembled WGS sequence"/>
</dbReference>
<evidence type="ECO:0000256" key="1">
    <source>
        <dbReference type="ARBA" id="ARBA00022448"/>
    </source>
</evidence>
<dbReference type="CDD" id="cd03255">
    <property type="entry name" value="ABC_MJ0796_LolCDE_FtsE"/>
    <property type="match status" value="1"/>
</dbReference>
<proteinExistence type="predicted"/>
<reference evidence="5 6" key="1">
    <citation type="submission" date="2021-01" db="EMBL/GenBank/DDBJ databases">
        <title>Sequencing the genomes of 1000 actinobacteria strains.</title>
        <authorList>
            <person name="Klenk H.-P."/>
        </authorList>
    </citation>
    <scope>NUCLEOTIDE SEQUENCE [LARGE SCALE GENOMIC DNA]</scope>
    <source>
        <strain evidence="5 6">DSM 46000</strain>
    </source>
</reference>
<gene>
    <name evidence="5" type="ORF">JOD49_000726</name>
</gene>
<dbReference type="GO" id="GO:0005524">
    <property type="term" value="F:ATP binding"/>
    <property type="evidence" value="ECO:0007669"/>
    <property type="project" value="UniProtKB-KW"/>
</dbReference>
<dbReference type="PANTHER" id="PTHR24220:SF685">
    <property type="entry name" value="ABC TRANSPORTER RELATED"/>
    <property type="match status" value="1"/>
</dbReference>
<feature type="domain" description="ABC transporter" evidence="4">
    <location>
        <begin position="3"/>
        <end position="249"/>
    </location>
</feature>
<dbReference type="Gene3D" id="3.40.50.300">
    <property type="entry name" value="P-loop containing nucleotide triphosphate hydrolases"/>
    <property type="match status" value="1"/>
</dbReference>
<evidence type="ECO:0000259" key="4">
    <source>
        <dbReference type="PROSITE" id="PS50893"/>
    </source>
</evidence>
<keyword evidence="6" id="KW-1185">Reference proteome</keyword>
<keyword evidence="2" id="KW-0547">Nucleotide-binding</keyword>
<name>A0ABS2LBL6_9CELL</name>
<evidence type="ECO:0000313" key="5">
    <source>
        <dbReference type="EMBL" id="MBM7477806.1"/>
    </source>
</evidence>
<dbReference type="PROSITE" id="PS50893">
    <property type="entry name" value="ABC_TRANSPORTER_2"/>
    <property type="match status" value="1"/>
</dbReference>
<keyword evidence="3 5" id="KW-0067">ATP-binding</keyword>
<evidence type="ECO:0000256" key="3">
    <source>
        <dbReference type="ARBA" id="ARBA00022840"/>
    </source>
</evidence>
<dbReference type="EMBL" id="JAFBBO010000001">
    <property type="protein sequence ID" value="MBM7477806.1"/>
    <property type="molecule type" value="Genomic_DNA"/>
</dbReference>